<dbReference type="GO" id="GO:0005886">
    <property type="term" value="C:plasma membrane"/>
    <property type="evidence" value="ECO:0007669"/>
    <property type="project" value="UniProtKB-SubCell"/>
</dbReference>
<dbReference type="CDD" id="cd17321">
    <property type="entry name" value="MFS_MMR_MDR_like"/>
    <property type="match status" value="1"/>
</dbReference>
<organism evidence="10 11">
    <name type="scientific">Kitasatospora viridis</name>
    <dbReference type="NCBI Taxonomy" id="281105"/>
    <lineage>
        <taxon>Bacteria</taxon>
        <taxon>Bacillati</taxon>
        <taxon>Actinomycetota</taxon>
        <taxon>Actinomycetes</taxon>
        <taxon>Kitasatosporales</taxon>
        <taxon>Streptomycetaceae</taxon>
        <taxon>Kitasatospora</taxon>
    </lineage>
</organism>
<dbReference type="InterPro" id="IPR020846">
    <property type="entry name" value="MFS_dom"/>
</dbReference>
<dbReference type="PROSITE" id="PS50850">
    <property type="entry name" value="MFS"/>
    <property type="match status" value="1"/>
</dbReference>
<dbReference type="EMBL" id="VIWT01000001">
    <property type="protein sequence ID" value="TWG00234.1"/>
    <property type="molecule type" value="Genomic_DNA"/>
</dbReference>
<sequence length="515" mass="52556">MTRHTAARRPWLALGVLMLPLLLVSMDVSVLYFAVPFISQDLHPSSTQQLWIFDMYGFVLAGLLLTMGALGDRIGRRRLLLLGALGFGAASTLAAYSTSAATLIAARAVLGVAGATLMPSTLGMIRNLFTDEKERGKAIAVWTAVTSGGIAVGPVLSGLLLEHFWWGSVFLINLPAMVLLLVLGPLLLPETPRIRGGRFDLLSALLSLATVLPLIYGIKELARNGLAPLSGAAIAVGLLVGLVFVRRQLTHPDALIDLALVRSRGFGVSIGLNMLGMFGLVGMAIFLTQYLQLVRGMSPLTAALWSVLPSLAVGAMAAPAAVLGRRFGKAPVIAGGLALMAAGFGLLTATGAHGALWQLLLAASIYAGGGVALMSQVSEVVMAAAPTERAGTASALLESGTELGGALGMAVLGSVGTALYRSKIGSGPAGVPDALRGAVRDSLGGTEGVLAQLPAAVRGPVLAAAREAFCGGMQGAALVSAVLMALGALAALAARRSLAVRAPAAEESAREAVTA</sequence>
<reference evidence="10 11" key="1">
    <citation type="submission" date="2019-06" db="EMBL/GenBank/DDBJ databases">
        <title>Sequencing the genomes of 1000 actinobacteria strains.</title>
        <authorList>
            <person name="Klenk H.-P."/>
        </authorList>
    </citation>
    <scope>NUCLEOTIDE SEQUENCE [LARGE SCALE GENOMIC DNA]</scope>
    <source>
        <strain evidence="10 11">DSM 44826</strain>
    </source>
</reference>
<dbReference type="PANTHER" id="PTHR42718">
    <property type="entry name" value="MAJOR FACILITATOR SUPERFAMILY MULTIDRUG TRANSPORTER MFSC"/>
    <property type="match status" value="1"/>
</dbReference>
<evidence type="ECO:0000256" key="1">
    <source>
        <dbReference type="ARBA" id="ARBA00004651"/>
    </source>
</evidence>
<evidence type="ECO:0000313" key="11">
    <source>
        <dbReference type="Proteomes" id="UP000317940"/>
    </source>
</evidence>
<evidence type="ECO:0000259" key="9">
    <source>
        <dbReference type="PROSITE" id="PS50850"/>
    </source>
</evidence>
<comment type="subcellular location">
    <subcellularLocation>
        <location evidence="1">Cell membrane</location>
        <topology evidence="1">Multi-pass membrane protein</topology>
    </subcellularLocation>
</comment>
<feature type="transmembrane region" description="Helical" evidence="8">
    <location>
        <begin position="330"/>
        <end position="349"/>
    </location>
</feature>
<dbReference type="OrthoDB" id="9781469at2"/>
<protein>
    <submittedName>
        <fullName evidence="10">DHA2 family multidrug resistance protein-like MFS transporter</fullName>
    </submittedName>
</protein>
<feature type="transmembrane region" description="Helical" evidence="8">
    <location>
        <begin position="199"/>
        <end position="219"/>
    </location>
</feature>
<keyword evidence="3" id="KW-1003">Cell membrane</keyword>
<dbReference type="PANTHER" id="PTHR42718:SF47">
    <property type="entry name" value="METHYL VIOLOGEN RESISTANCE PROTEIN SMVA"/>
    <property type="match status" value="1"/>
</dbReference>
<keyword evidence="5 8" id="KW-1133">Transmembrane helix</keyword>
<dbReference type="Gene3D" id="1.20.1250.20">
    <property type="entry name" value="MFS general substrate transporter like domains"/>
    <property type="match status" value="1"/>
</dbReference>
<feature type="transmembrane region" description="Helical" evidence="8">
    <location>
        <begin position="303"/>
        <end position="323"/>
    </location>
</feature>
<feature type="transmembrane region" description="Helical" evidence="8">
    <location>
        <begin position="266"/>
        <end position="291"/>
    </location>
</feature>
<feature type="transmembrane region" description="Helical" evidence="8">
    <location>
        <begin position="163"/>
        <end position="187"/>
    </location>
</feature>
<keyword evidence="6 8" id="KW-0472">Membrane</keyword>
<evidence type="ECO:0000256" key="4">
    <source>
        <dbReference type="ARBA" id="ARBA00022692"/>
    </source>
</evidence>
<dbReference type="RefSeq" id="WP_145906361.1">
    <property type="nucleotide sequence ID" value="NZ_BAAAMZ010000016.1"/>
</dbReference>
<dbReference type="Gene3D" id="1.20.1720.10">
    <property type="entry name" value="Multidrug resistance protein D"/>
    <property type="match status" value="1"/>
</dbReference>
<dbReference type="Proteomes" id="UP000317940">
    <property type="component" value="Unassembled WGS sequence"/>
</dbReference>
<name>A0A561ULM8_9ACTN</name>
<evidence type="ECO:0000256" key="6">
    <source>
        <dbReference type="ARBA" id="ARBA00023136"/>
    </source>
</evidence>
<dbReference type="GO" id="GO:0046677">
    <property type="term" value="P:response to antibiotic"/>
    <property type="evidence" value="ECO:0007669"/>
    <property type="project" value="UniProtKB-KW"/>
</dbReference>
<feature type="transmembrane region" description="Helical" evidence="8">
    <location>
        <begin position="12"/>
        <end position="38"/>
    </location>
</feature>
<evidence type="ECO:0000256" key="5">
    <source>
        <dbReference type="ARBA" id="ARBA00022989"/>
    </source>
</evidence>
<keyword evidence="4 8" id="KW-0812">Transmembrane</keyword>
<evidence type="ECO:0000256" key="7">
    <source>
        <dbReference type="ARBA" id="ARBA00023251"/>
    </source>
</evidence>
<feature type="transmembrane region" description="Helical" evidence="8">
    <location>
        <begin position="225"/>
        <end position="245"/>
    </location>
</feature>
<comment type="caution">
    <text evidence="10">The sequence shown here is derived from an EMBL/GenBank/DDBJ whole genome shotgun (WGS) entry which is preliminary data.</text>
</comment>
<dbReference type="InterPro" id="IPR011701">
    <property type="entry name" value="MFS"/>
</dbReference>
<dbReference type="GO" id="GO:0022857">
    <property type="term" value="F:transmembrane transporter activity"/>
    <property type="evidence" value="ECO:0007669"/>
    <property type="project" value="InterPro"/>
</dbReference>
<dbReference type="Pfam" id="PF07690">
    <property type="entry name" value="MFS_1"/>
    <property type="match status" value="1"/>
</dbReference>
<proteinExistence type="predicted"/>
<keyword evidence="11" id="KW-1185">Reference proteome</keyword>
<feature type="transmembrane region" description="Helical" evidence="8">
    <location>
        <begin position="137"/>
        <end position="157"/>
    </location>
</feature>
<feature type="transmembrane region" description="Helical" evidence="8">
    <location>
        <begin position="79"/>
        <end position="98"/>
    </location>
</feature>
<feature type="domain" description="Major facilitator superfamily (MFS) profile" evidence="9">
    <location>
        <begin position="13"/>
        <end position="499"/>
    </location>
</feature>
<dbReference type="SUPFAM" id="SSF103473">
    <property type="entry name" value="MFS general substrate transporter"/>
    <property type="match status" value="1"/>
</dbReference>
<feature type="transmembrane region" description="Helical" evidence="8">
    <location>
        <begin position="50"/>
        <end position="70"/>
    </location>
</feature>
<feature type="transmembrane region" description="Helical" evidence="8">
    <location>
        <begin position="104"/>
        <end position="125"/>
    </location>
</feature>
<evidence type="ECO:0000313" key="10">
    <source>
        <dbReference type="EMBL" id="TWG00234.1"/>
    </source>
</evidence>
<feature type="transmembrane region" description="Helical" evidence="8">
    <location>
        <begin position="476"/>
        <end position="494"/>
    </location>
</feature>
<gene>
    <name evidence="10" type="ORF">FHX73_114107</name>
</gene>
<evidence type="ECO:0000256" key="2">
    <source>
        <dbReference type="ARBA" id="ARBA00022448"/>
    </source>
</evidence>
<evidence type="ECO:0000256" key="3">
    <source>
        <dbReference type="ARBA" id="ARBA00022475"/>
    </source>
</evidence>
<keyword evidence="2" id="KW-0813">Transport</keyword>
<dbReference type="AlphaFoldDB" id="A0A561ULM8"/>
<dbReference type="InterPro" id="IPR036259">
    <property type="entry name" value="MFS_trans_sf"/>
</dbReference>
<accession>A0A561ULM8</accession>
<keyword evidence="7" id="KW-0046">Antibiotic resistance</keyword>
<evidence type="ECO:0000256" key="8">
    <source>
        <dbReference type="SAM" id="Phobius"/>
    </source>
</evidence>